<sequence length="602" mass="69132">MVNIYLLIFYFISIVYSQEEWRAPDPPTSIKTKSTANSITLWWEPPDSHDQILVRGYTISYGIGTPSRKIVLEGVHIKSFTIEQLKANTTYVIALTAYNEADEEDSEKVFITATTEIEDKFDNDMYNHLKTPEIIEIIPMKNGIVELKWEDKNKDSSMKSYFVKYNVYGSDDESEIITVNKDVLIDDLESGVKYEFKVKVKDSDGNESDYSEKKTAMTIPDIITIDNNVECNFEKENEKSCKFYSDPESPLKWRLIDSKEPDSYYPLSRIDGIPDSSHYMILEASSDPYNTFGRLISPEYQITEGDHFCLTLWVYVASTSHGSFTIFVKPLKKEEHDIIYKERFEKMSTSHWSKLSLDIKKSHLIFKIIVEGQKSLTTDKFMIGVDDFAIKSGHCDSTWNDISTEQNDETYLDVLSLVKDYVKGDTRVHETKGLDGFPAVAIRRGVEIVVPYRSYLPERFYRNFAIVATVKLSDKKGGFLFGVLNAFDTIIALGVSITESGPSNMNISLYYTNTNNQVDSQILASFIIPDITYNWTHFALEVNEDAVILYFNCKKYQVKQVKRKPMQLPMDDVHKLYVASAGPIISQPFEVSFKDNKKIFFR</sequence>
<dbReference type="CDD" id="cd06263">
    <property type="entry name" value="MAM"/>
    <property type="match status" value="1"/>
</dbReference>
<dbReference type="SMART" id="SM00060">
    <property type="entry name" value="FN3"/>
    <property type="match status" value="2"/>
</dbReference>
<organism evidence="5 6">
    <name type="scientific">Parastrongyloides trichosuri</name>
    <name type="common">Possum-specific nematode worm</name>
    <dbReference type="NCBI Taxonomy" id="131310"/>
    <lineage>
        <taxon>Eukaryota</taxon>
        <taxon>Metazoa</taxon>
        <taxon>Ecdysozoa</taxon>
        <taxon>Nematoda</taxon>
        <taxon>Chromadorea</taxon>
        <taxon>Rhabditida</taxon>
        <taxon>Tylenchina</taxon>
        <taxon>Panagrolaimomorpha</taxon>
        <taxon>Strongyloidoidea</taxon>
        <taxon>Strongyloididae</taxon>
        <taxon>Parastrongyloides</taxon>
    </lineage>
</organism>
<dbReference type="PANTHER" id="PTHR46708:SF2">
    <property type="entry name" value="FIBRONECTIN TYPE-III DOMAIN-CONTAINING PROTEIN"/>
    <property type="match status" value="1"/>
</dbReference>
<dbReference type="CDD" id="cd00063">
    <property type="entry name" value="FN3"/>
    <property type="match status" value="2"/>
</dbReference>
<dbReference type="Pfam" id="PF00629">
    <property type="entry name" value="MAM"/>
    <property type="match status" value="1"/>
</dbReference>
<dbReference type="InterPro" id="IPR013320">
    <property type="entry name" value="ConA-like_dom_sf"/>
</dbReference>
<evidence type="ECO:0000256" key="2">
    <source>
        <dbReference type="SAM" id="SignalP"/>
    </source>
</evidence>
<name>A0A0N5A585_PARTI</name>
<keyword evidence="2" id="KW-0732">Signal</keyword>
<dbReference type="GO" id="GO:0016020">
    <property type="term" value="C:membrane"/>
    <property type="evidence" value="ECO:0007669"/>
    <property type="project" value="InterPro"/>
</dbReference>
<dbReference type="InterPro" id="IPR000998">
    <property type="entry name" value="MAM_dom"/>
</dbReference>
<reference evidence="6" key="1">
    <citation type="submission" date="2017-02" db="UniProtKB">
        <authorList>
            <consortium name="WormBaseParasite"/>
        </authorList>
    </citation>
    <scope>IDENTIFICATION</scope>
</reference>
<evidence type="ECO:0000259" key="3">
    <source>
        <dbReference type="PROSITE" id="PS50060"/>
    </source>
</evidence>
<feature type="domain" description="Fibronectin type-III" evidence="4">
    <location>
        <begin position="23"/>
        <end position="117"/>
    </location>
</feature>
<dbReference type="AlphaFoldDB" id="A0A0N5A585"/>
<dbReference type="SMART" id="SM00210">
    <property type="entry name" value="TSPN"/>
    <property type="match status" value="1"/>
</dbReference>
<proteinExistence type="predicted"/>
<protein>
    <submittedName>
        <fullName evidence="6">Fibronectin type-III domain-containing protein</fullName>
    </submittedName>
</protein>
<evidence type="ECO:0000256" key="1">
    <source>
        <dbReference type="ARBA" id="ARBA00022737"/>
    </source>
</evidence>
<evidence type="ECO:0000259" key="4">
    <source>
        <dbReference type="PROSITE" id="PS50853"/>
    </source>
</evidence>
<feature type="chain" id="PRO_5005892792" evidence="2">
    <location>
        <begin position="18"/>
        <end position="602"/>
    </location>
</feature>
<dbReference type="SMART" id="SM00137">
    <property type="entry name" value="MAM"/>
    <property type="match status" value="1"/>
</dbReference>
<dbReference type="InterPro" id="IPR036116">
    <property type="entry name" value="FN3_sf"/>
</dbReference>
<dbReference type="InterPro" id="IPR003961">
    <property type="entry name" value="FN3_dom"/>
</dbReference>
<dbReference type="Pfam" id="PF00041">
    <property type="entry name" value="fn3"/>
    <property type="match status" value="1"/>
</dbReference>
<dbReference type="PROSITE" id="PS50060">
    <property type="entry name" value="MAM_2"/>
    <property type="match status" value="1"/>
</dbReference>
<dbReference type="WBParaSite" id="PTRK_0001686900.1">
    <property type="protein sequence ID" value="PTRK_0001686900.1"/>
    <property type="gene ID" value="PTRK_0001686900"/>
</dbReference>
<dbReference type="Gene3D" id="2.60.40.10">
    <property type="entry name" value="Immunoglobulins"/>
    <property type="match status" value="2"/>
</dbReference>
<dbReference type="SUPFAM" id="SSF49265">
    <property type="entry name" value="Fibronectin type III"/>
    <property type="match status" value="2"/>
</dbReference>
<keyword evidence="5" id="KW-1185">Reference proteome</keyword>
<dbReference type="InterPro" id="IPR013783">
    <property type="entry name" value="Ig-like_fold"/>
</dbReference>
<feature type="signal peptide" evidence="2">
    <location>
        <begin position="1"/>
        <end position="17"/>
    </location>
</feature>
<dbReference type="STRING" id="131310.A0A0N5A585"/>
<evidence type="ECO:0000313" key="5">
    <source>
        <dbReference type="Proteomes" id="UP000038045"/>
    </source>
</evidence>
<keyword evidence="1" id="KW-0677">Repeat</keyword>
<accession>A0A0N5A585</accession>
<dbReference type="SUPFAM" id="SSF49899">
    <property type="entry name" value="Concanavalin A-like lectins/glucanases"/>
    <property type="match status" value="2"/>
</dbReference>
<feature type="domain" description="MAM" evidence="3">
    <location>
        <begin position="229"/>
        <end position="397"/>
    </location>
</feature>
<dbReference type="Proteomes" id="UP000038045">
    <property type="component" value="Unplaced"/>
</dbReference>
<dbReference type="InterPro" id="IPR050991">
    <property type="entry name" value="ECM_Regulatory_Proteins"/>
</dbReference>
<dbReference type="PANTHER" id="PTHR46708">
    <property type="entry name" value="TENASCIN"/>
    <property type="match status" value="1"/>
</dbReference>
<dbReference type="Gene3D" id="2.60.120.200">
    <property type="match status" value="2"/>
</dbReference>
<feature type="domain" description="Fibronectin type-III" evidence="4">
    <location>
        <begin position="131"/>
        <end position="221"/>
    </location>
</feature>
<dbReference type="PROSITE" id="PS50853">
    <property type="entry name" value="FN3"/>
    <property type="match status" value="2"/>
</dbReference>
<dbReference type="InterPro" id="IPR048287">
    <property type="entry name" value="TSPN-like_N"/>
</dbReference>
<evidence type="ECO:0000313" key="6">
    <source>
        <dbReference type="WBParaSite" id="PTRK_0001686900.1"/>
    </source>
</evidence>